<reference evidence="2 3" key="1">
    <citation type="journal article" date="2020" name="Nature">
        <title>Six reference-quality genomes reveal evolution of bat adaptations.</title>
        <authorList>
            <person name="Jebb D."/>
            <person name="Huang Z."/>
            <person name="Pippel M."/>
            <person name="Hughes G.M."/>
            <person name="Lavrichenko K."/>
            <person name="Devanna P."/>
            <person name="Winkler S."/>
            <person name="Jermiin L.S."/>
            <person name="Skirmuntt E.C."/>
            <person name="Katzourakis A."/>
            <person name="Burkitt-Gray L."/>
            <person name="Ray D.A."/>
            <person name="Sullivan K.A.M."/>
            <person name="Roscito J.G."/>
            <person name="Kirilenko B.M."/>
            <person name="Davalos L.M."/>
            <person name="Corthals A.P."/>
            <person name="Power M.L."/>
            <person name="Jones G."/>
            <person name="Ransome R.D."/>
            <person name="Dechmann D.K.N."/>
            <person name="Locatelli A.G."/>
            <person name="Puechmaille S.J."/>
            <person name="Fedrigo O."/>
            <person name="Jarvis E.D."/>
            <person name="Hiller M."/>
            <person name="Vernes S.C."/>
            <person name="Myers E.W."/>
            <person name="Teeling E.C."/>
        </authorList>
    </citation>
    <scope>NUCLEOTIDE SEQUENCE [LARGE SCALE GENOMIC DNA]</scope>
    <source>
        <strain evidence="2">MMyoMyo1</strain>
        <tissue evidence="2">Flight muscle</tissue>
    </source>
</reference>
<feature type="region of interest" description="Disordered" evidence="1">
    <location>
        <begin position="101"/>
        <end position="231"/>
    </location>
</feature>
<proteinExistence type="predicted"/>
<evidence type="ECO:0000313" key="3">
    <source>
        <dbReference type="Proteomes" id="UP000527355"/>
    </source>
</evidence>
<sequence>MVQSSGLGKMAVTVPKIHLDMVEMVSFMICIFCHNFKKRFPTTPFEQHKQPIHPQGTAQRLCLWELALWEEQRASPPWDRHRGHGGQDPGQVSTLDVSTWDSQDLGQSAPGTVSTGTVRTRDSQHPGQSAPRAGQDPGQSGPRTVSTLDSQHPGQVRIQDSQDPGQSGPRTVRIQDSQHPGQSGPGTVSTQGRSGSRTGSTRDSQDPGQSAPRAGQDPGLLATGLLCPTSS</sequence>
<organism evidence="2 3">
    <name type="scientific">Myotis myotis</name>
    <name type="common">Greater mouse-eared bat</name>
    <name type="synonym">Vespertilio myotis</name>
    <dbReference type="NCBI Taxonomy" id="51298"/>
    <lineage>
        <taxon>Eukaryota</taxon>
        <taxon>Metazoa</taxon>
        <taxon>Chordata</taxon>
        <taxon>Craniata</taxon>
        <taxon>Vertebrata</taxon>
        <taxon>Euteleostomi</taxon>
        <taxon>Mammalia</taxon>
        <taxon>Eutheria</taxon>
        <taxon>Laurasiatheria</taxon>
        <taxon>Chiroptera</taxon>
        <taxon>Yangochiroptera</taxon>
        <taxon>Vespertilionidae</taxon>
        <taxon>Myotis</taxon>
    </lineage>
</organism>
<dbReference type="EMBL" id="JABWUV010000024">
    <property type="protein sequence ID" value="KAF6277392.1"/>
    <property type="molecule type" value="Genomic_DNA"/>
</dbReference>
<dbReference type="Proteomes" id="UP000527355">
    <property type="component" value="Unassembled WGS sequence"/>
</dbReference>
<gene>
    <name evidence="2" type="ORF">mMyoMyo1_010261</name>
</gene>
<feature type="region of interest" description="Disordered" evidence="1">
    <location>
        <begin position="76"/>
        <end position="95"/>
    </location>
</feature>
<dbReference type="AlphaFoldDB" id="A0A7J7RML9"/>
<protein>
    <submittedName>
        <fullName evidence="2">Uncharacterized protein</fullName>
    </submittedName>
</protein>
<evidence type="ECO:0000256" key="1">
    <source>
        <dbReference type="SAM" id="MobiDB-lite"/>
    </source>
</evidence>
<feature type="compositionally biased region" description="Polar residues" evidence="1">
    <location>
        <begin position="101"/>
        <end position="118"/>
    </location>
</feature>
<keyword evidence="3" id="KW-1185">Reference proteome</keyword>
<feature type="compositionally biased region" description="Low complexity" evidence="1">
    <location>
        <begin position="186"/>
        <end position="202"/>
    </location>
</feature>
<name>A0A7J7RML9_MYOMY</name>
<evidence type="ECO:0000313" key="2">
    <source>
        <dbReference type="EMBL" id="KAF6277392.1"/>
    </source>
</evidence>
<comment type="caution">
    <text evidence="2">The sequence shown here is derived from an EMBL/GenBank/DDBJ whole genome shotgun (WGS) entry which is preliminary data.</text>
</comment>
<accession>A0A7J7RML9</accession>
<feature type="compositionally biased region" description="Polar residues" evidence="1">
    <location>
        <begin position="137"/>
        <end position="181"/>
    </location>
</feature>